<evidence type="ECO:0000313" key="2">
    <source>
        <dbReference type="Proteomes" id="UP000266644"/>
    </source>
</evidence>
<proteinExistence type="predicted"/>
<organism evidence="1 2">
    <name type="scientific">Bacteroides fragilis</name>
    <dbReference type="NCBI Taxonomy" id="817"/>
    <lineage>
        <taxon>Bacteria</taxon>
        <taxon>Pseudomonadati</taxon>
        <taxon>Bacteroidota</taxon>
        <taxon>Bacteroidia</taxon>
        <taxon>Bacteroidales</taxon>
        <taxon>Bacteroidaceae</taxon>
        <taxon>Bacteroides</taxon>
    </lineage>
</organism>
<comment type="caution">
    <text evidence="1">The sequence shown here is derived from an EMBL/GenBank/DDBJ whole genome shotgun (WGS) entry which is preliminary data.</text>
</comment>
<dbReference type="Proteomes" id="UP000266644">
    <property type="component" value="Unassembled WGS sequence"/>
</dbReference>
<protein>
    <submittedName>
        <fullName evidence="1">Uncharacterized protein</fullName>
    </submittedName>
</protein>
<dbReference type="AlphaFoldDB" id="A0A396C6R4"/>
<evidence type="ECO:0000313" key="1">
    <source>
        <dbReference type="EMBL" id="RHH14394.1"/>
    </source>
</evidence>
<reference evidence="1 2" key="1">
    <citation type="submission" date="2018-08" db="EMBL/GenBank/DDBJ databases">
        <title>A genome reference for cultivated species of the human gut microbiota.</title>
        <authorList>
            <person name="Zou Y."/>
            <person name="Xue W."/>
            <person name="Luo G."/>
        </authorList>
    </citation>
    <scope>NUCLEOTIDE SEQUENCE [LARGE SCALE GENOMIC DNA]</scope>
    <source>
        <strain evidence="1 2">AM18-6</strain>
    </source>
</reference>
<dbReference type="RefSeq" id="WP_122330042.1">
    <property type="nucleotide sequence ID" value="NZ_JAQDYY010000001.1"/>
</dbReference>
<name>A0A396C6R4_BACFG</name>
<gene>
    <name evidence="1" type="ORF">DW228_06230</name>
</gene>
<sequence>MKSREEILLFIKTIRARTKTDDDEIVKYCSKIGVNVEFYDSVFPSARITFVSFKHWVETGLPDIGNVVVYDRNHTIGIVSSVGEKSVLLGVSLLGEDGLIVSGLERARTEFRYANDDEVLKLHRAIARKGFTWNIWRNKLVKSKFSPRANLIVRFRSYIDDEYGVGVFREINAEGKLVMYCVVYNEDQVRFSLYEVVGDADRYQLAPATKNDIAVLKNKLGEEGMIWNGYYGRMEPFSFFIDYGEKYYYINDKGEIKNATKNDSSAYRKRLACGNHFTDIKHAEDLKEKMYEYRKQQLSSPDLERRKS</sequence>
<accession>A0A396C6R4</accession>
<dbReference type="EMBL" id="QRJE01000008">
    <property type="protein sequence ID" value="RHH14394.1"/>
    <property type="molecule type" value="Genomic_DNA"/>
</dbReference>